<dbReference type="Pfam" id="PF13377">
    <property type="entry name" value="Peripla_BP_3"/>
    <property type="match status" value="1"/>
</dbReference>
<dbReference type="PROSITE" id="PS00356">
    <property type="entry name" value="HTH_LACI_1"/>
    <property type="match status" value="1"/>
</dbReference>
<dbReference type="KEGG" id="dfc:DFI_13360"/>
<gene>
    <name evidence="7" type="ORF">DFI_13360</name>
</gene>
<dbReference type="InterPro" id="IPR028082">
    <property type="entry name" value="Peripla_BP_I"/>
</dbReference>
<dbReference type="PANTHER" id="PTHR30146:SF148">
    <property type="entry name" value="HTH-TYPE TRANSCRIPTIONAL REPRESSOR PURR-RELATED"/>
    <property type="match status" value="1"/>
</dbReference>
<feature type="region of interest" description="Disordered" evidence="5">
    <location>
        <begin position="329"/>
        <end position="359"/>
    </location>
</feature>
<dbReference type="CDD" id="cd06290">
    <property type="entry name" value="PBP1_LacI-like"/>
    <property type="match status" value="1"/>
</dbReference>
<feature type="compositionally biased region" description="Low complexity" evidence="5">
    <location>
        <begin position="329"/>
        <end position="340"/>
    </location>
</feature>
<evidence type="ECO:0000259" key="6">
    <source>
        <dbReference type="PROSITE" id="PS50932"/>
    </source>
</evidence>
<dbReference type="PANTHER" id="PTHR30146">
    <property type="entry name" value="LACI-RELATED TRANSCRIPTIONAL REPRESSOR"/>
    <property type="match status" value="1"/>
</dbReference>
<dbReference type="Gene3D" id="3.40.50.2300">
    <property type="match status" value="2"/>
</dbReference>
<dbReference type="OrthoDB" id="9785825at2"/>
<name>A0A221SZ12_9DEIO</name>
<sequence>MPSITLEDVARAAGVSLSTASRVLSGTAKVSAERHAAVMRAATELGYQPNAIARSLASGRSMLIGVITQEISSPFYGEALLGIERGLEGSGYHAIFASGHWQADIEHAALDGLLGRPVDGLILLGGQTPDAVLRALAARLPLITVGRSIQGLEGHCMRVDNVAGGYECTRHLLERGHRAIAYIAGPESHRDARDRLHGHQQALRDWSVTGHPALFTQGDFQETSGLMAVESLFTRGEPFTAIVAANDQMAYGARLALYRRGIRVPDDVSLIGYDDLHSSAFCTPPLTTVRQPMYEMGFAAAEGILAALAGTALPAPEFAVQLVTRESTTLLRRTPRPATTEDPDPATRSAPAAGSAPMT</sequence>
<dbReference type="InterPro" id="IPR000843">
    <property type="entry name" value="HTH_LacI"/>
</dbReference>
<dbReference type="GO" id="GO:0003700">
    <property type="term" value="F:DNA-binding transcription factor activity"/>
    <property type="evidence" value="ECO:0007669"/>
    <property type="project" value="TreeGrafter"/>
</dbReference>
<keyword evidence="1" id="KW-0678">Repressor</keyword>
<evidence type="ECO:0000256" key="4">
    <source>
        <dbReference type="ARBA" id="ARBA00023163"/>
    </source>
</evidence>
<dbReference type="Pfam" id="PF00356">
    <property type="entry name" value="LacI"/>
    <property type="match status" value="1"/>
</dbReference>
<dbReference type="AlphaFoldDB" id="A0A221SZ12"/>
<dbReference type="SUPFAM" id="SSF53822">
    <property type="entry name" value="Periplasmic binding protein-like I"/>
    <property type="match status" value="1"/>
</dbReference>
<accession>A0A221SZ12</accession>
<evidence type="ECO:0000256" key="2">
    <source>
        <dbReference type="ARBA" id="ARBA00023015"/>
    </source>
</evidence>
<keyword evidence="4" id="KW-0804">Transcription</keyword>
<evidence type="ECO:0000313" key="7">
    <source>
        <dbReference type="EMBL" id="ASN81850.1"/>
    </source>
</evidence>
<dbReference type="SMART" id="SM00354">
    <property type="entry name" value="HTH_LACI"/>
    <property type="match status" value="1"/>
</dbReference>
<feature type="domain" description="HTH lacI-type" evidence="6">
    <location>
        <begin position="4"/>
        <end position="58"/>
    </location>
</feature>
<dbReference type="STRING" id="317577.GCA_000419625_01250"/>
<dbReference type="CDD" id="cd01392">
    <property type="entry name" value="HTH_LacI"/>
    <property type="match status" value="1"/>
</dbReference>
<dbReference type="InterPro" id="IPR046335">
    <property type="entry name" value="LacI/GalR-like_sensor"/>
</dbReference>
<evidence type="ECO:0000313" key="8">
    <source>
        <dbReference type="Proteomes" id="UP000259030"/>
    </source>
</evidence>
<evidence type="ECO:0000256" key="5">
    <source>
        <dbReference type="SAM" id="MobiDB-lite"/>
    </source>
</evidence>
<dbReference type="PRINTS" id="PR00036">
    <property type="entry name" value="HTHLACI"/>
</dbReference>
<reference evidence="7 8" key="1">
    <citation type="submission" date="2017-05" db="EMBL/GenBank/DDBJ databases">
        <title>The complete genome sequence of Deinococcus ficus isolated from the rhizosphere of the Ficus religiosa L. in Taiwan.</title>
        <authorList>
            <person name="Wu K.-M."/>
            <person name="Liao T.-L."/>
            <person name="Liu Y.-M."/>
            <person name="Young C.-C."/>
            <person name="Tsai S.-F."/>
        </authorList>
    </citation>
    <scope>NUCLEOTIDE SEQUENCE [LARGE SCALE GENOMIC DNA]</scope>
    <source>
        <strain evidence="7 8">CC-FR2-10</strain>
    </source>
</reference>
<dbReference type="SUPFAM" id="SSF47413">
    <property type="entry name" value="lambda repressor-like DNA-binding domains"/>
    <property type="match status" value="1"/>
</dbReference>
<dbReference type="PROSITE" id="PS50932">
    <property type="entry name" value="HTH_LACI_2"/>
    <property type="match status" value="1"/>
</dbReference>
<dbReference type="InterPro" id="IPR010982">
    <property type="entry name" value="Lambda_DNA-bd_dom_sf"/>
</dbReference>
<dbReference type="RefSeq" id="WP_022800813.1">
    <property type="nucleotide sequence ID" value="NZ_ATTJ01000001.1"/>
</dbReference>
<evidence type="ECO:0000256" key="3">
    <source>
        <dbReference type="ARBA" id="ARBA00023125"/>
    </source>
</evidence>
<keyword evidence="2" id="KW-0805">Transcription regulation</keyword>
<keyword evidence="3" id="KW-0238">DNA-binding</keyword>
<dbReference type="Gene3D" id="1.10.260.40">
    <property type="entry name" value="lambda repressor-like DNA-binding domains"/>
    <property type="match status" value="1"/>
</dbReference>
<keyword evidence="8" id="KW-1185">Reference proteome</keyword>
<dbReference type="EMBL" id="CP021081">
    <property type="protein sequence ID" value="ASN81850.1"/>
    <property type="molecule type" value="Genomic_DNA"/>
</dbReference>
<proteinExistence type="predicted"/>
<protein>
    <submittedName>
        <fullName evidence="7">Transcriptional regulator</fullName>
    </submittedName>
</protein>
<dbReference type="Proteomes" id="UP000259030">
    <property type="component" value="Chromosome"/>
</dbReference>
<evidence type="ECO:0000256" key="1">
    <source>
        <dbReference type="ARBA" id="ARBA00022491"/>
    </source>
</evidence>
<organism evidence="7 8">
    <name type="scientific">Deinococcus ficus</name>
    <dbReference type="NCBI Taxonomy" id="317577"/>
    <lineage>
        <taxon>Bacteria</taxon>
        <taxon>Thermotogati</taxon>
        <taxon>Deinococcota</taxon>
        <taxon>Deinococci</taxon>
        <taxon>Deinococcales</taxon>
        <taxon>Deinococcaceae</taxon>
        <taxon>Deinococcus</taxon>
    </lineage>
</organism>
<dbReference type="GO" id="GO:0000976">
    <property type="term" value="F:transcription cis-regulatory region binding"/>
    <property type="evidence" value="ECO:0007669"/>
    <property type="project" value="TreeGrafter"/>
</dbReference>